<organism evidence="3 4">
    <name type="scientific">[Phormidium ambiguum] IAM M-71</name>
    <dbReference type="NCBI Taxonomy" id="454136"/>
    <lineage>
        <taxon>Bacteria</taxon>
        <taxon>Bacillati</taxon>
        <taxon>Cyanobacteriota</taxon>
        <taxon>Cyanophyceae</taxon>
        <taxon>Oscillatoriophycideae</taxon>
        <taxon>Aerosakkonematales</taxon>
        <taxon>Aerosakkonemataceae</taxon>
        <taxon>Floridanema</taxon>
    </lineage>
</organism>
<proteinExistence type="predicted"/>
<keyword evidence="1" id="KW-0175">Coiled coil</keyword>
<dbReference type="Gene3D" id="3.60.21.10">
    <property type="match status" value="1"/>
</dbReference>
<dbReference type="OrthoDB" id="500534at2"/>
<dbReference type="Pfam" id="PF00149">
    <property type="entry name" value="Metallophos"/>
    <property type="match status" value="1"/>
</dbReference>
<dbReference type="InterPro" id="IPR029052">
    <property type="entry name" value="Metallo-depent_PP-like"/>
</dbReference>
<dbReference type="GO" id="GO:0016787">
    <property type="term" value="F:hydrolase activity"/>
    <property type="evidence" value="ECO:0007669"/>
    <property type="project" value="InterPro"/>
</dbReference>
<evidence type="ECO:0000256" key="1">
    <source>
        <dbReference type="SAM" id="Coils"/>
    </source>
</evidence>
<dbReference type="PANTHER" id="PTHR43143:SF1">
    <property type="entry name" value="SERINE_THREONINE-PROTEIN PHOSPHATASE CPPED1"/>
    <property type="match status" value="1"/>
</dbReference>
<dbReference type="PANTHER" id="PTHR43143">
    <property type="entry name" value="METALLOPHOSPHOESTERASE, CALCINEURIN SUPERFAMILY"/>
    <property type="match status" value="1"/>
</dbReference>
<reference evidence="3 4" key="1">
    <citation type="submission" date="2016-11" db="EMBL/GenBank/DDBJ databases">
        <title>Draft Genome Sequences of Nine Cyanobacterial Strains from Diverse Habitats.</title>
        <authorList>
            <person name="Zhu T."/>
            <person name="Hou S."/>
            <person name="Lu X."/>
            <person name="Hess W.R."/>
        </authorList>
    </citation>
    <scope>NUCLEOTIDE SEQUENCE [LARGE SCALE GENOMIC DNA]</scope>
    <source>
        <strain evidence="3 4">IAM M-71</strain>
    </source>
</reference>
<comment type="caution">
    <text evidence="3">The sequence shown here is derived from an EMBL/GenBank/DDBJ whole genome shotgun (WGS) entry which is preliminary data.</text>
</comment>
<protein>
    <submittedName>
        <fullName evidence="3">Metallophosphoesterase</fullName>
    </submittedName>
</protein>
<dbReference type="InterPro" id="IPR004843">
    <property type="entry name" value="Calcineurin-like_PHP"/>
</dbReference>
<accession>A0A1U7IQN3</accession>
<dbReference type="STRING" id="454136.NIES2119_05310"/>
<dbReference type="RefSeq" id="WP_073592399.1">
    <property type="nucleotide sequence ID" value="NZ_MRCE01000004.1"/>
</dbReference>
<evidence type="ECO:0000259" key="2">
    <source>
        <dbReference type="Pfam" id="PF00149"/>
    </source>
</evidence>
<name>A0A1U7IQN3_9CYAN</name>
<feature type="coiled-coil region" evidence="1">
    <location>
        <begin position="293"/>
        <end position="323"/>
    </location>
</feature>
<sequence length="524" mass="61334">MEFVSDPPIGMKIQKMKQRVRWQDPIIVDRGIDQTQLVIDDGQEDRPEFSFLVVGDSGSGAHRGHHPQRKIAEQMLQHRDDCRFVIHTGDVVYLVGSREYYHKNFIDPYREFLVGGETPKNIKYEQMLFNQPFFLVPGNHDYYDLPFVYGLLAQSALPIRRLFRSRIDFDAGWHGSFQGEAYAKAFLDYLCSINNRQQLEEHLDRYYNAKTKTGRCLRYQPKEFTRLPNRYYTFRCGDIDFFALDSNTFNAPLPLSKDAEGEANRRILEKRRADARRQQQEIFQTINSLNPDRPEEAEMLDDLRTKLQQLEEIENDVDKQLNATGEVTVDWEQLNWLQQRLIESWHTDSVRGRVIYLHHPPYVTEATKWYQSQTLAVRNRLREVLDEVAKAVGNLAGDRPLVDLVLTGHAHCLEYLRTTNTGHADSHLNWIVCGGSGYSLRRQREEGLEITEQIESFSQKDIRTVARSLLFVGRNGQGSHKRRPYSFLRIDVRSGTPPKFVIRPFIAERYQQQWYESKIKPFEI</sequence>
<dbReference type="Proteomes" id="UP000185860">
    <property type="component" value="Unassembled WGS sequence"/>
</dbReference>
<evidence type="ECO:0000313" key="3">
    <source>
        <dbReference type="EMBL" id="OKH39678.1"/>
    </source>
</evidence>
<dbReference type="InterPro" id="IPR051918">
    <property type="entry name" value="STPP_CPPED1"/>
</dbReference>
<feature type="domain" description="Calcineurin-like phosphoesterase" evidence="2">
    <location>
        <begin position="50"/>
        <end position="144"/>
    </location>
</feature>
<gene>
    <name evidence="3" type="ORF">NIES2119_05310</name>
</gene>
<dbReference type="AlphaFoldDB" id="A0A1U7IQN3"/>
<evidence type="ECO:0000313" key="4">
    <source>
        <dbReference type="Proteomes" id="UP000185860"/>
    </source>
</evidence>
<dbReference type="SUPFAM" id="SSF56300">
    <property type="entry name" value="Metallo-dependent phosphatases"/>
    <property type="match status" value="1"/>
</dbReference>
<dbReference type="EMBL" id="MRCE01000004">
    <property type="protein sequence ID" value="OKH39678.1"/>
    <property type="molecule type" value="Genomic_DNA"/>
</dbReference>